<dbReference type="PANTHER" id="PTHR43133:SF46">
    <property type="entry name" value="RNA POLYMERASE SIGMA-70 FACTOR ECF SUBFAMILY"/>
    <property type="match status" value="1"/>
</dbReference>
<dbReference type="InterPro" id="IPR007627">
    <property type="entry name" value="RNA_pol_sigma70_r2"/>
</dbReference>
<name>A0A1T5NKA1_9BACT</name>
<dbReference type="Pfam" id="PF04542">
    <property type="entry name" value="Sigma70_r2"/>
    <property type="match status" value="1"/>
</dbReference>
<dbReference type="STRING" id="393003.SAMN05660461_1973"/>
<dbReference type="InterPro" id="IPR014284">
    <property type="entry name" value="RNA_pol_sigma-70_dom"/>
</dbReference>
<dbReference type="NCBIfam" id="TIGR02937">
    <property type="entry name" value="sigma70-ECF"/>
    <property type="match status" value="1"/>
</dbReference>
<evidence type="ECO:0000256" key="2">
    <source>
        <dbReference type="ARBA" id="ARBA00023015"/>
    </source>
</evidence>
<dbReference type="InterPro" id="IPR013249">
    <property type="entry name" value="RNA_pol_sigma70_r4_t2"/>
</dbReference>
<dbReference type="Gene3D" id="1.10.1740.10">
    <property type="match status" value="1"/>
</dbReference>
<accession>A0A1T5NKA1</accession>
<dbReference type="InterPro" id="IPR036388">
    <property type="entry name" value="WH-like_DNA-bd_sf"/>
</dbReference>
<evidence type="ECO:0000259" key="6">
    <source>
        <dbReference type="Pfam" id="PF08281"/>
    </source>
</evidence>
<dbReference type="Pfam" id="PF08281">
    <property type="entry name" value="Sigma70_r4_2"/>
    <property type="match status" value="1"/>
</dbReference>
<gene>
    <name evidence="7" type="ORF">SAMN05660461_1973</name>
</gene>
<evidence type="ECO:0000259" key="5">
    <source>
        <dbReference type="Pfam" id="PF04542"/>
    </source>
</evidence>
<dbReference type="PANTHER" id="PTHR43133">
    <property type="entry name" value="RNA POLYMERASE ECF-TYPE SIGMA FACTO"/>
    <property type="match status" value="1"/>
</dbReference>
<keyword evidence="2" id="KW-0805">Transcription regulation</keyword>
<dbReference type="InterPro" id="IPR013324">
    <property type="entry name" value="RNA_pol_sigma_r3/r4-like"/>
</dbReference>
<organism evidence="7 8">
    <name type="scientific">Chitinophaga ginsengisegetis</name>
    <dbReference type="NCBI Taxonomy" id="393003"/>
    <lineage>
        <taxon>Bacteria</taxon>
        <taxon>Pseudomonadati</taxon>
        <taxon>Bacteroidota</taxon>
        <taxon>Chitinophagia</taxon>
        <taxon>Chitinophagales</taxon>
        <taxon>Chitinophagaceae</taxon>
        <taxon>Chitinophaga</taxon>
    </lineage>
</organism>
<dbReference type="CDD" id="cd06171">
    <property type="entry name" value="Sigma70_r4"/>
    <property type="match status" value="1"/>
</dbReference>
<evidence type="ECO:0000256" key="3">
    <source>
        <dbReference type="ARBA" id="ARBA00023082"/>
    </source>
</evidence>
<keyword evidence="4" id="KW-0804">Transcription</keyword>
<dbReference type="GO" id="GO:0003677">
    <property type="term" value="F:DNA binding"/>
    <property type="evidence" value="ECO:0007669"/>
    <property type="project" value="InterPro"/>
</dbReference>
<dbReference type="Proteomes" id="UP000190166">
    <property type="component" value="Unassembled WGS sequence"/>
</dbReference>
<dbReference type="Gene3D" id="1.10.10.10">
    <property type="entry name" value="Winged helix-like DNA-binding domain superfamily/Winged helix DNA-binding domain"/>
    <property type="match status" value="1"/>
</dbReference>
<evidence type="ECO:0000256" key="4">
    <source>
        <dbReference type="ARBA" id="ARBA00023163"/>
    </source>
</evidence>
<sequence>MSALKKISFHHTSGSSGQAEFEAAVAAYWDKLLGIAVAKTNPHDAFDIVQDVLLSLWVKWEDVPKDETLEFYLLHALKLRIFKYYRTNGRYQAHLKKLEVLLNDTLESPDAINSDELHGLKETIISEALEILSPSQRQLFILRVNHHYSYQKIAQQLGIDAGSARVLYSRALKQVKAHIKANPALSASLISSFLLFTIP</sequence>
<dbReference type="InterPro" id="IPR039425">
    <property type="entry name" value="RNA_pol_sigma-70-like"/>
</dbReference>
<evidence type="ECO:0000313" key="8">
    <source>
        <dbReference type="Proteomes" id="UP000190166"/>
    </source>
</evidence>
<dbReference type="GO" id="GO:0006352">
    <property type="term" value="P:DNA-templated transcription initiation"/>
    <property type="evidence" value="ECO:0007669"/>
    <property type="project" value="InterPro"/>
</dbReference>
<reference evidence="7 8" key="1">
    <citation type="submission" date="2017-02" db="EMBL/GenBank/DDBJ databases">
        <authorList>
            <person name="Peterson S.W."/>
        </authorList>
    </citation>
    <scope>NUCLEOTIDE SEQUENCE [LARGE SCALE GENOMIC DNA]</scope>
    <source>
        <strain evidence="7 8">DSM 18108</strain>
    </source>
</reference>
<dbReference type="GO" id="GO:0016987">
    <property type="term" value="F:sigma factor activity"/>
    <property type="evidence" value="ECO:0007669"/>
    <property type="project" value="UniProtKB-KW"/>
</dbReference>
<keyword evidence="8" id="KW-1185">Reference proteome</keyword>
<feature type="domain" description="RNA polymerase sigma-70 region 2" evidence="5">
    <location>
        <begin position="30"/>
        <end position="90"/>
    </location>
</feature>
<keyword evidence="3" id="KW-0731">Sigma factor</keyword>
<proteinExistence type="inferred from homology"/>
<dbReference type="EMBL" id="FUZZ01000001">
    <property type="protein sequence ID" value="SKD00842.1"/>
    <property type="molecule type" value="Genomic_DNA"/>
</dbReference>
<dbReference type="InterPro" id="IPR013325">
    <property type="entry name" value="RNA_pol_sigma_r2"/>
</dbReference>
<feature type="domain" description="RNA polymerase sigma factor 70 region 4 type 2" evidence="6">
    <location>
        <begin position="124"/>
        <end position="174"/>
    </location>
</feature>
<dbReference type="RefSeq" id="WP_079469196.1">
    <property type="nucleotide sequence ID" value="NZ_FUZZ01000001.1"/>
</dbReference>
<comment type="similarity">
    <text evidence="1">Belongs to the sigma-70 factor family. ECF subfamily.</text>
</comment>
<evidence type="ECO:0000313" key="7">
    <source>
        <dbReference type="EMBL" id="SKD00842.1"/>
    </source>
</evidence>
<dbReference type="SUPFAM" id="SSF88946">
    <property type="entry name" value="Sigma2 domain of RNA polymerase sigma factors"/>
    <property type="match status" value="1"/>
</dbReference>
<evidence type="ECO:0000256" key="1">
    <source>
        <dbReference type="ARBA" id="ARBA00010641"/>
    </source>
</evidence>
<protein>
    <submittedName>
        <fullName evidence="7">Sigma-70 region 2</fullName>
    </submittedName>
</protein>
<dbReference type="SUPFAM" id="SSF88659">
    <property type="entry name" value="Sigma3 and sigma4 domains of RNA polymerase sigma factors"/>
    <property type="match status" value="1"/>
</dbReference>
<dbReference type="AlphaFoldDB" id="A0A1T5NKA1"/>